<dbReference type="AlphaFoldDB" id="A0A8K0D0Q2"/>
<keyword evidence="3" id="KW-1185">Reference proteome</keyword>
<dbReference type="InterPro" id="IPR036846">
    <property type="entry name" value="GM2-AP_sf"/>
</dbReference>
<dbReference type="InterPro" id="IPR010512">
    <property type="entry name" value="DUF1091"/>
</dbReference>
<keyword evidence="1" id="KW-0732">Signal</keyword>
<evidence type="ECO:0000313" key="2">
    <source>
        <dbReference type="EMBL" id="KAF2892690.1"/>
    </source>
</evidence>
<dbReference type="EMBL" id="VTPC01008584">
    <property type="protein sequence ID" value="KAF2892690.1"/>
    <property type="molecule type" value="Genomic_DNA"/>
</dbReference>
<dbReference type="OrthoDB" id="8180029at2759"/>
<accession>A0A8K0D0Q2</accession>
<name>A0A8K0D0Q2_IGNLU</name>
<gene>
    <name evidence="2" type="ORF">ILUMI_13487</name>
</gene>
<evidence type="ECO:0000313" key="3">
    <source>
        <dbReference type="Proteomes" id="UP000801492"/>
    </source>
</evidence>
<dbReference type="Pfam" id="PF06477">
    <property type="entry name" value="DUF1091"/>
    <property type="match status" value="1"/>
</dbReference>
<dbReference type="SUPFAM" id="SSF63707">
    <property type="entry name" value="Ganglioside M2 (gm2) activator"/>
    <property type="match status" value="1"/>
</dbReference>
<proteinExistence type="predicted"/>
<dbReference type="Proteomes" id="UP000801492">
    <property type="component" value="Unassembled WGS sequence"/>
</dbReference>
<comment type="caution">
    <text evidence="2">The sequence shown here is derived from an EMBL/GenBank/DDBJ whole genome shotgun (WGS) entry which is preliminary data.</text>
</comment>
<organism evidence="2 3">
    <name type="scientific">Ignelater luminosus</name>
    <name type="common">Cucubano</name>
    <name type="synonym">Pyrophorus luminosus</name>
    <dbReference type="NCBI Taxonomy" id="2038154"/>
    <lineage>
        <taxon>Eukaryota</taxon>
        <taxon>Metazoa</taxon>
        <taxon>Ecdysozoa</taxon>
        <taxon>Arthropoda</taxon>
        <taxon>Hexapoda</taxon>
        <taxon>Insecta</taxon>
        <taxon>Pterygota</taxon>
        <taxon>Neoptera</taxon>
        <taxon>Endopterygota</taxon>
        <taxon>Coleoptera</taxon>
        <taxon>Polyphaga</taxon>
        <taxon>Elateriformia</taxon>
        <taxon>Elateroidea</taxon>
        <taxon>Elateridae</taxon>
        <taxon>Agrypninae</taxon>
        <taxon>Pyrophorini</taxon>
        <taxon>Ignelater</taxon>
    </lineage>
</organism>
<reference evidence="2" key="1">
    <citation type="submission" date="2019-08" db="EMBL/GenBank/DDBJ databases">
        <title>The genome of the North American firefly Photinus pyralis.</title>
        <authorList>
            <consortium name="Photinus pyralis genome working group"/>
            <person name="Fallon T.R."/>
            <person name="Sander Lower S.E."/>
            <person name="Weng J.-K."/>
        </authorList>
    </citation>
    <scope>NUCLEOTIDE SEQUENCE</scope>
    <source>
        <strain evidence="2">TRF0915ILg1</strain>
        <tissue evidence="2">Whole body</tissue>
    </source>
</reference>
<protein>
    <submittedName>
        <fullName evidence="2">Uncharacterized protein</fullName>
    </submittedName>
</protein>
<dbReference type="PANTHER" id="PTHR20898">
    <property type="entry name" value="DAEDALUS ON 3-RELATED-RELATED"/>
    <property type="match status" value="1"/>
</dbReference>
<evidence type="ECO:0000256" key="1">
    <source>
        <dbReference type="ARBA" id="ARBA00022729"/>
    </source>
</evidence>
<sequence>MQLQFQFEQHDYSITFERVELLRYNKEFLRSAKIVTFKYNRTQPACNATFDILVDVGYDLEIIVQAYTFLSNEYREFPMRFGINFCKSIEANNFGLGDFVQEGLFSGCPLKKGILNIYNWKPNQSKFPPHIPNGKYKLEMQAVYLSTEAFVMNAYGTVSRPLGRRH</sequence>